<dbReference type="SUPFAM" id="SSF46689">
    <property type="entry name" value="Homeodomain-like"/>
    <property type="match status" value="1"/>
</dbReference>
<dbReference type="PANTHER" id="PTHR31496">
    <property type="entry name" value="TRANSCRIPTION FACTOR KAN2-RELATED"/>
    <property type="match status" value="1"/>
</dbReference>
<evidence type="ECO:0008006" key="9">
    <source>
        <dbReference type="Google" id="ProtNLM"/>
    </source>
</evidence>
<feature type="compositionally biased region" description="Low complexity" evidence="6">
    <location>
        <begin position="281"/>
        <end position="298"/>
    </location>
</feature>
<dbReference type="GO" id="GO:0000976">
    <property type="term" value="F:transcription cis-regulatory region binding"/>
    <property type="evidence" value="ECO:0007669"/>
    <property type="project" value="InterPro"/>
</dbReference>
<keyword evidence="3" id="KW-0804">Transcription</keyword>
<sequence>MFLSSDYSMRTASTMPDLSLQISPPTIPDCQIKQMGCDKFSQKSPYCEMSSTTESGGSSGGVSDLSHENGLLFSPESGYINHGPIEVEPTLSLGLDYMAALNNPLRPRNVYQQHHHHHHHPYHHGFQPQIHGCDFKRNSRMVSGVRKSVRAPRMRWTSTLHAHFVHAVQLLGGHENRLDSLCNVFRSLNNVTGATPKSVLELMNVKDLTLAHVKSHLQMYRTVKSTDKGTGEGQMIDDHEGLKQGTASTTIVEVEEEAGLSCEKAEPKPSYSLNPSPPLPLVLQLQKSSQSRGSWSSSMETNAWSHSNRENASSYSQFGENDTKVDGLEAALQAADREKERLERTALSSSDRLLNLEITLGRPNWQMDYAESSNEITLLKC</sequence>
<keyword evidence="5" id="KW-0175">Coiled coil</keyword>
<dbReference type="Gene3D" id="1.10.10.60">
    <property type="entry name" value="Homeodomain-like"/>
    <property type="match status" value="1"/>
</dbReference>
<dbReference type="GO" id="GO:0010158">
    <property type="term" value="P:abaxial cell fate specification"/>
    <property type="evidence" value="ECO:0007669"/>
    <property type="project" value="InterPro"/>
</dbReference>
<dbReference type="InterPro" id="IPR044847">
    <property type="entry name" value="KAN_fam"/>
</dbReference>
<evidence type="ECO:0000256" key="1">
    <source>
        <dbReference type="ARBA" id="ARBA00004123"/>
    </source>
</evidence>
<dbReference type="AlphaFoldDB" id="A0A6A4L400"/>
<dbReference type="OrthoDB" id="551907at2759"/>
<dbReference type="GO" id="GO:0005634">
    <property type="term" value="C:nucleus"/>
    <property type="evidence" value="ECO:0007669"/>
    <property type="project" value="UniProtKB-SubCell"/>
</dbReference>
<feature type="compositionally biased region" description="Polar residues" evidence="6">
    <location>
        <begin position="299"/>
        <end position="320"/>
    </location>
</feature>
<keyword evidence="2" id="KW-0805">Transcription regulation</keyword>
<keyword evidence="4" id="KW-0539">Nucleus</keyword>
<accession>A0A6A4L400</accession>
<dbReference type="PANTHER" id="PTHR31496:SF25">
    <property type="entry name" value="TRANSCRIPTION FACTOR KAN3-RELATED"/>
    <property type="match status" value="1"/>
</dbReference>
<evidence type="ECO:0000256" key="4">
    <source>
        <dbReference type="ARBA" id="ARBA00023242"/>
    </source>
</evidence>
<dbReference type="GO" id="GO:0006355">
    <property type="term" value="P:regulation of DNA-templated transcription"/>
    <property type="evidence" value="ECO:0007669"/>
    <property type="project" value="InterPro"/>
</dbReference>
<dbReference type="InterPro" id="IPR009057">
    <property type="entry name" value="Homeodomain-like_sf"/>
</dbReference>
<proteinExistence type="predicted"/>
<evidence type="ECO:0000313" key="7">
    <source>
        <dbReference type="EMBL" id="KAE9449578.1"/>
    </source>
</evidence>
<protein>
    <recommendedName>
        <fullName evidence="9">Myb-like domain-containing protein</fullName>
    </recommendedName>
</protein>
<dbReference type="EMBL" id="QEFC01003161">
    <property type="protein sequence ID" value="KAE9449578.1"/>
    <property type="molecule type" value="Genomic_DNA"/>
</dbReference>
<dbReference type="InterPro" id="IPR006447">
    <property type="entry name" value="Myb_dom_plants"/>
</dbReference>
<evidence type="ECO:0000256" key="2">
    <source>
        <dbReference type="ARBA" id="ARBA00023015"/>
    </source>
</evidence>
<feature type="region of interest" description="Disordered" evidence="6">
    <location>
        <begin position="258"/>
        <end position="321"/>
    </location>
</feature>
<evidence type="ECO:0000256" key="6">
    <source>
        <dbReference type="SAM" id="MobiDB-lite"/>
    </source>
</evidence>
<organism evidence="7 8">
    <name type="scientific">Rhododendron williamsianum</name>
    <dbReference type="NCBI Taxonomy" id="262921"/>
    <lineage>
        <taxon>Eukaryota</taxon>
        <taxon>Viridiplantae</taxon>
        <taxon>Streptophyta</taxon>
        <taxon>Embryophyta</taxon>
        <taxon>Tracheophyta</taxon>
        <taxon>Spermatophyta</taxon>
        <taxon>Magnoliopsida</taxon>
        <taxon>eudicotyledons</taxon>
        <taxon>Gunneridae</taxon>
        <taxon>Pentapetalae</taxon>
        <taxon>asterids</taxon>
        <taxon>Ericales</taxon>
        <taxon>Ericaceae</taxon>
        <taxon>Ericoideae</taxon>
        <taxon>Rhodoreae</taxon>
        <taxon>Rhododendron</taxon>
    </lineage>
</organism>
<feature type="non-terminal residue" evidence="7">
    <location>
        <position position="1"/>
    </location>
</feature>
<comment type="subcellular location">
    <subcellularLocation>
        <location evidence="1">Nucleus</location>
    </subcellularLocation>
</comment>
<reference evidence="7 8" key="1">
    <citation type="journal article" date="2019" name="Genome Biol. Evol.">
        <title>The Rhododendron genome and chromosomal organization provide insight into shared whole-genome duplications across the heath family (Ericaceae).</title>
        <authorList>
            <person name="Soza V.L."/>
            <person name="Lindsley D."/>
            <person name="Waalkes A."/>
            <person name="Ramage E."/>
            <person name="Patwardhan R.P."/>
            <person name="Burton J.N."/>
            <person name="Adey A."/>
            <person name="Kumar A."/>
            <person name="Qiu R."/>
            <person name="Shendure J."/>
            <person name="Hall B."/>
        </authorList>
    </citation>
    <scope>NUCLEOTIDE SEQUENCE [LARGE SCALE GENOMIC DNA]</scope>
    <source>
        <strain evidence="7">RSF 1966-606</strain>
    </source>
</reference>
<evidence type="ECO:0000256" key="3">
    <source>
        <dbReference type="ARBA" id="ARBA00023163"/>
    </source>
</evidence>
<dbReference type="Proteomes" id="UP000428333">
    <property type="component" value="Linkage Group LG11"/>
</dbReference>
<name>A0A6A4L400_9ERIC</name>
<evidence type="ECO:0000256" key="5">
    <source>
        <dbReference type="SAM" id="Coils"/>
    </source>
</evidence>
<gene>
    <name evidence="7" type="ORF">C3L33_18521</name>
</gene>
<comment type="caution">
    <text evidence="7">The sequence shown here is derived from an EMBL/GenBank/DDBJ whole genome shotgun (WGS) entry which is preliminary data.</text>
</comment>
<keyword evidence="8" id="KW-1185">Reference proteome</keyword>
<evidence type="ECO:0000313" key="8">
    <source>
        <dbReference type="Proteomes" id="UP000428333"/>
    </source>
</evidence>
<feature type="coiled-coil region" evidence="5">
    <location>
        <begin position="325"/>
        <end position="352"/>
    </location>
</feature>
<dbReference type="NCBIfam" id="TIGR01557">
    <property type="entry name" value="myb_SHAQKYF"/>
    <property type="match status" value="1"/>
</dbReference>